<sequence>MNVEVQALHEIEQKHYELLLEADPSKKLVDEYLARSFCFEARKNKQLVGILVLLPTRPMTLEIMNIAIQKEYRGQKFGQQLLLFALTFAKENQYKLLEIGTGTTSFVQLYLYQKYGFRITHVESDFFIKYYEKPIFENGLQLKDRIHLSQSIQ</sequence>
<dbReference type="Proteomes" id="UP001501577">
    <property type="component" value="Unassembled WGS sequence"/>
</dbReference>
<gene>
    <name evidence="2" type="ORF">GCM10019998_03080</name>
</gene>
<dbReference type="Gene3D" id="3.40.630.30">
    <property type="match status" value="1"/>
</dbReference>
<dbReference type="CDD" id="cd04301">
    <property type="entry name" value="NAT_SF"/>
    <property type="match status" value="1"/>
</dbReference>
<protein>
    <submittedName>
        <fullName evidence="2">GNAT family N-acetyltransferase</fullName>
    </submittedName>
</protein>
<reference evidence="2 3" key="1">
    <citation type="journal article" date="2019" name="Int. J. Syst. Evol. Microbiol.">
        <title>The Global Catalogue of Microorganisms (GCM) 10K type strain sequencing project: providing services to taxonomists for standard genome sequencing and annotation.</title>
        <authorList>
            <consortium name="The Broad Institute Genomics Platform"/>
            <consortium name="The Broad Institute Genome Sequencing Center for Infectious Disease"/>
            <person name="Wu L."/>
            <person name="Ma J."/>
        </authorList>
    </citation>
    <scope>NUCLEOTIDE SEQUENCE [LARGE SCALE GENOMIC DNA]</scope>
    <source>
        <strain evidence="2 3">JCM 8736</strain>
    </source>
</reference>
<name>A0ABN3Y021_9ENTE</name>
<dbReference type="SUPFAM" id="SSF55729">
    <property type="entry name" value="Acyl-CoA N-acyltransferases (Nat)"/>
    <property type="match status" value="1"/>
</dbReference>
<evidence type="ECO:0000259" key="1">
    <source>
        <dbReference type="PROSITE" id="PS51186"/>
    </source>
</evidence>
<evidence type="ECO:0000313" key="3">
    <source>
        <dbReference type="Proteomes" id="UP001501577"/>
    </source>
</evidence>
<keyword evidence="3" id="KW-1185">Reference proteome</keyword>
<dbReference type="InterPro" id="IPR016181">
    <property type="entry name" value="Acyl_CoA_acyltransferase"/>
</dbReference>
<dbReference type="RefSeq" id="WP_068709150.1">
    <property type="nucleotide sequence ID" value="NZ_BAAAXQ010000009.1"/>
</dbReference>
<feature type="domain" description="N-acetyltransferase" evidence="1">
    <location>
        <begin position="1"/>
        <end position="143"/>
    </location>
</feature>
<dbReference type="Pfam" id="PF00583">
    <property type="entry name" value="Acetyltransf_1"/>
    <property type="match status" value="1"/>
</dbReference>
<dbReference type="EMBL" id="BAAAXQ010000009">
    <property type="protein sequence ID" value="GAA3010432.1"/>
    <property type="molecule type" value="Genomic_DNA"/>
</dbReference>
<dbReference type="InterPro" id="IPR000182">
    <property type="entry name" value="GNAT_dom"/>
</dbReference>
<accession>A0ABN3Y021</accession>
<dbReference type="PROSITE" id="PS51186">
    <property type="entry name" value="GNAT"/>
    <property type="match status" value="1"/>
</dbReference>
<evidence type="ECO:0000313" key="2">
    <source>
        <dbReference type="EMBL" id="GAA3010432.1"/>
    </source>
</evidence>
<organism evidence="2 3">
    <name type="scientific">Tetragenococcus solitarius</name>
    <dbReference type="NCBI Taxonomy" id="71453"/>
    <lineage>
        <taxon>Bacteria</taxon>
        <taxon>Bacillati</taxon>
        <taxon>Bacillota</taxon>
        <taxon>Bacilli</taxon>
        <taxon>Lactobacillales</taxon>
        <taxon>Enterococcaceae</taxon>
        <taxon>Tetragenococcus</taxon>
    </lineage>
</organism>
<proteinExistence type="predicted"/>
<comment type="caution">
    <text evidence="2">The sequence shown here is derived from an EMBL/GenBank/DDBJ whole genome shotgun (WGS) entry which is preliminary data.</text>
</comment>